<protein>
    <submittedName>
        <fullName evidence="1">Uncharacterized protein</fullName>
    </submittedName>
</protein>
<keyword evidence="2" id="KW-1185">Reference proteome</keyword>
<organism evidence="1 2">
    <name type="scientific">Datura stramonium</name>
    <name type="common">Jimsonweed</name>
    <name type="synonym">Common thornapple</name>
    <dbReference type="NCBI Taxonomy" id="4076"/>
    <lineage>
        <taxon>Eukaryota</taxon>
        <taxon>Viridiplantae</taxon>
        <taxon>Streptophyta</taxon>
        <taxon>Embryophyta</taxon>
        <taxon>Tracheophyta</taxon>
        <taxon>Spermatophyta</taxon>
        <taxon>Magnoliopsida</taxon>
        <taxon>eudicotyledons</taxon>
        <taxon>Gunneridae</taxon>
        <taxon>Pentapetalae</taxon>
        <taxon>asterids</taxon>
        <taxon>lamiids</taxon>
        <taxon>Solanales</taxon>
        <taxon>Solanaceae</taxon>
        <taxon>Solanoideae</taxon>
        <taxon>Datureae</taxon>
        <taxon>Datura</taxon>
    </lineage>
</organism>
<dbReference type="Proteomes" id="UP000823775">
    <property type="component" value="Unassembled WGS sequence"/>
</dbReference>
<evidence type="ECO:0000313" key="2">
    <source>
        <dbReference type="Proteomes" id="UP000823775"/>
    </source>
</evidence>
<comment type="caution">
    <text evidence="1">The sequence shown here is derived from an EMBL/GenBank/DDBJ whole genome shotgun (WGS) entry which is preliminary data.</text>
</comment>
<dbReference type="InterPro" id="IPR032675">
    <property type="entry name" value="LRR_dom_sf"/>
</dbReference>
<proteinExistence type="predicted"/>
<evidence type="ECO:0000313" key="1">
    <source>
        <dbReference type="EMBL" id="MCD7447894.1"/>
    </source>
</evidence>
<reference evidence="1 2" key="1">
    <citation type="journal article" date="2021" name="BMC Genomics">
        <title>Datura genome reveals duplications of psychoactive alkaloid biosynthetic genes and high mutation rate following tissue culture.</title>
        <authorList>
            <person name="Rajewski A."/>
            <person name="Carter-House D."/>
            <person name="Stajich J."/>
            <person name="Litt A."/>
        </authorList>
    </citation>
    <scope>NUCLEOTIDE SEQUENCE [LARGE SCALE GENOMIC DNA]</scope>
    <source>
        <strain evidence="1">AR-01</strain>
    </source>
</reference>
<dbReference type="SUPFAM" id="SSF52058">
    <property type="entry name" value="L domain-like"/>
    <property type="match status" value="1"/>
</dbReference>
<name>A0ABS8RQM4_DATST</name>
<accession>A0ABS8RQM4</accession>
<dbReference type="PANTHER" id="PTHR15140">
    <property type="entry name" value="TUBULIN-SPECIFIC CHAPERONE E"/>
    <property type="match status" value="1"/>
</dbReference>
<gene>
    <name evidence="1" type="ORF">HAX54_035825</name>
</gene>
<dbReference type="EMBL" id="JACEIK010000047">
    <property type="protein sequence ID" value="MCD7447894.1"/>
    <property type="molecule type" value="Genomic_DNA"/>
</dbReference>
<dbReference type="Gene3D" id="3.80.10.10">
    <property type="entry name" value="Ribonuclease Inhibitor"/>
    <property type="match status" value="1"/>
</dbReference>
<dbReference type="PANTHER" id="PTHR15140:SF57">
    <property type="entry name" value="RX N-TERMINAL DOMAIN-CONTAINING PROTEIN"/>
    <property type="match status" value="1"/>
</dbReference>
<sequence>MIGTSHFGNKPLSLSKLSKLSHLNLLGELPKLPENLPGGGLKLLSDSYMGKKMVCPEGGFKELRVLKLWKLKNLEEWNVEERAMEKLKEINIRCCNKLMSIPIGLMKQTSLKELVITNMHEEFIQNVESSGCGM</sequence>